<keyword evidence="7" id="KW-0411">Iron-sulfur</keyword>
<dbReference type="GO" id="GO:0003677">
    <property type="term" value="F:DNA binding"/>
    <property type="evidence" value="ECO:0007669"/>
    <property type="project" value="InterPro"/>
</dbReference>
<dbReference type="NCBIfam" id="TIGR01083">
    <property type="entry name" value="nth"/>
    <property type="match status" value="1"/>
</dbReference>
<dbReference type="Gene3D" id="1.10.340.30">
    <property type="entry name" value="Hypothetical protein, domain 2"/>
    <property type="match status" value="1"/>
</dbReference>
<evidence type="ECO:0000256" key="2">
    <source>
        <dbReference type="ARBA" id="ARBA00022485"/>
    </source>
</evidence>
<evidence type="ECO:0000256" key="6">
    <source>
        <dbReference type="ARBA" id="ARBA00023004"/>
    </source>
</evidence>
<dbReference type="GO" id="GO:0046872">
    <property type="term" value="F:metal ion binding"/>
    <property type="evidence" value="ECO:0007669"/>
    <property type="project" value="UniProtKB-KW"/>
</dbReference>
<feature type="compositionally biased region" description="Basic and acidic residues" evidence="10">
    <location>
        <begin position="254"/>
        <end position="267"/>
    </location>
</feature>
<keyword evidence="6" id="KW-0408">Iron</keyword>
<dbReference type="InterPro" id="IPR005759">
    <property type="entry name" value="Nth"/>
</dbReference>
<dbReference type="Pfam" id="PF00633">
    <property type="entry name" value="HHH"/>
    <property type="match status" value="1"/>
</dbReference>
<keyword evidence="2" id="KW-0004">4Fe-4S</keyword>
<evidence type="ECO:0000256" key="7">
    <source>
        <dbReference type="ARBA" id="ARBA00023014"/>
    </source>
</evidence>
<dbReference type="InterPro" id="IPR004036">
    <property type="entry name" value="Endonuclease-III-like_CS2"/>
</dbReference>
<reference evidence="12" key="1">
    <citation type="submission" date="2021-01" db="EMBL/GenBank/DDBJ databases">
        <authorList>
            <person name="Corre E."/>
            <person name="Pelletier E."/>
            <person name="Niang G."/>
            <person name="Scheremetjew M."/>
            <person name="Finn R."/>
            <person name="Kale V."/>
            <person name="Holt S."/>
            <person name="Cochrane G."/>
            <person name="Meng A."/>
            <person name="Brown T."/>
            <person name="Cohen L."/>
        </authorList>
    </citation>
    <scope>NUCLEOTIDE SEQUENCE</scope>
    <source>
        <strain evidence="12">CCMP1897</strain>
    </source>
</reference>
<protein>
    <recommendedName>
        <fullName evidence="11">HhH-GPD domain-containing protein</fullName>
    </recommendedName>
</protein>
<dbReference type="Pfam" id="PF00730">
    <property type="entry name" value="HhH-GPD"/>
    <property type="match status" value="1"/>
</dbReference>
<dbReference type="PANTHER" id="PTHR10359">
    <property type="entry name" value="A/G-SPECIFIC ADENINE GLYCOSYLASE/ENDONUCLEASE III"/>
    <property type="match status" value="1"/>
</dbReference>
<dbReference type="InterPro" id="IPR011257">
    <property type="entry name" value="DNA_glycosylase"/>
</dbReference>
<feature type="compositionally biased region" description="Basic residues" evidence="10">
    <location>
        <begin position="276"/>
        <end position="286"/>
    </location>
</feature>
<evidence type="ECO:0000256" key="9">
    <source>
        <dbReference type="ARBA" id="ARBA00023295"/>
    </source>
</evidence>
<evidence type="ECO:0000259" key="11">
    <source>
        <dbReference type="SMART" id="SM00478"/>
    </source>
</evidence>
<sequence>MRTIVTSRAASMARSSTRARGNACAVLDVPSKAARILEQLNELYPKPKGDPPLDHGDDYQFLVAVMLSAQTTDKKVNEVTPDLFQRAADAAAMSKLDPSEVEKIIRTVGLAPTKSKNVVKMSQLLLERHEGAVPRTFEELEALPGVGHKTASVVMQFAFNLPAFPVDTHVHRLAARWGLSTGKDVKKTEEDLKEAFPMHTWGDVHLQMIFFGREHCPAQGHDRSVCPICKWAAVGVPPSPAAKMTSKRKASKAATRDKGQLAKKEEVDAPTENGRPKRVSRAKRKL</sequence>
<dbReference type="InterPro" id="IPR000445">
    <property type="entry name" value="HhH_motif"/>
</dbReference>
<dbReference type="GO" id="GO:0006285">
    <property type="term" value="P:base-excision repair, AP site formation"/>
    <property type="evidence" value="ECO:0007669"/>
    <property type="project" value="UniProtKB-ARBA"/>
</dbReference>
<keyword evidence="5" id="KW-0378">Hydrolase</keyword>
<evidence type="ECO:0000313" key="13">
    <source>
        <dbReference type="EMBL" id="CAE0607812.1"/>
    </source>
</evidence>
<comment type="similarity">
    <text evidence="1">Belongs to the Nth/MutY family.</text>
</comment>
<feature type="region of interest" description="Disordered" evidence="10">
    <location>
        <begin position="239"/>
        <end position="286"/>
    </location>
</feature>
<dbReference type="InterPro" id="IPR003265">
    <property type="entry name" value="HhH-GPD_domain"/>
</dbReference>
<name>A0A6U9Q1M0_9CHLO</name>
<dbReference type="FunFam" id="1.10.340.30:FF:000001">
    <property type="entry name" value="Endonuclease III"/>
    <property type="match status" value="1"/>
</dbReference>
<dbReference type="GO" id="GO:0000703">
    <property type="term" value="F:oxidized pyrimidine nucleobase lesion DNA N-glycosylase activity"/>
    <property type="evidence" value="ECO:0007669"/>
    <property type="project" value="UniProtKB-ARBA"/>
</dbReference>
<accession>A0A6U9Q1M0</accession>
<dbReference type="SUPFAM" id="SSF48150">
    <property type="entry name" value="DNA-glycosylase"/>
    <property type="match status" value="1"/>
</dbReference>
<evidence type="ECO:0000256" key="3">
    <source>
        <dbReference type="ARBA" id="ARBA00022723"/>
    </source>
</evidence>
<dbReference type="EMBL" id="HBIS01001839">
    <property type="protein sequence ID" value="CAE0607812.1"/>
    <property type="molecule type" value="Transcribed_RNA"/>
</dbReference>
<dbReference type="PANTHER" id="PTHR10359:SF18">
    <property type="entry name" value="ENDONUCLEASE III"/>
    <property type="match status" value="1"/>
</dbReference>
<proteinExistence type="inferred from homology"/>
<dbReference type="InterPro" id="IPR023170">
    <property type="entry name" value="HhH_base_excis_C"/>
</dbReference>
<evidence type="ECO:0000256" key="10">
    <source>
        <dbReference type="SAM" id="MobiDB-lite"/>
    </source>
</evidence>
<evidence type="ECO:0000256" key="1">
    <source>
        <dbReference type="ARBA" id="ARBA00008343"/>
    </source>
</evidence>
<dbReference type="EMBL" id="HBIS01001837">
    <property type="protein sequence ID" value="CAE0607810.1"/>
    <property type="molecule type" value="Transcribed_RNA"/>
</dbReference>
<keyword evidence="9" id="KW-0326">Glycosidase</keyword>
<dbReference type="AlphaFoldDB" id="A0A6U9Q1M0"/>
<evidence type="ECO:0000256" key="8">
    <source>
        <dbReference type="ARBA" id="ARBA00023204"/>
    </source>
</evidence>
<evidence type="ECO:0000313" key="12">
    <source>
        <dbReference type="EMBL" id="CAE0607810.1"/>
    </source>
</evidence>
<dbReference type="CDD" id="cd00056">
    <property type="entry name" value="ENDO3c"/>
    <property type="match status" value="1"/>
</dbReference>
<organism evidence="12">
    <name type="scientific">Picocystis salinarum</name>
    <dbReference type="NCBI Taxonomy" id="88271"/>
    <lineage>
        <taxon>Eukaryota</taxon>
        <taxon>Viridiplantae</taxon>
        <taxon>Chlorophyta</taxon>
        <taxon>Picocystophyceae</taxon>
        <taxon>Picocystales</taxon>
        <taxon>Picocystaceae</taxon>
        <taxon>Picocystis</taxon>
    </lineage>
</organism>
<dbReference type="Gene3D" id="1.10.1670.10">
    <property type="entry name" value="Helix-hairpin-Helix base-excision DNA repair enzymes (C-terminal)"/>
    <property type="match status" value="1"/>
</dbReference>
<keyword evidence="4" id="KW-0227">DNA damage</keyword>
<gene>
    <name evidence="12" type="ORF">PSAL00342_LOCUS1627</name>
    <name evidence="13" type="ORF">PSAL00342_LOCUS1629</name>
</gene>
<keyword evidence="3" id="KW-0479">Metal-binding</keyword>
<feature type="domain" description="HhH-GPD" evidence="11">
    <location>
        <begin position="67"/>
        <end position="214"/>
    </location>
</feature>
<keyword evidence="8" id="KW-0234">DNA repair</keyword>
<dbReference type="PROSITE" id="PS01155">
    <property type="entry name" value="ENDONUCLEASE_III_2"/>
    <property type="match status" value="1"/>
</dbReference>
<dbReference type="HAMAP" id="MF_00942">
    <property type="entry name" value="Nth"/>
    <property type="match status" value="1"/>
</dbReference>
<evidence type="ECO:0000256" key="5">
    <source>
        <dbReference type="ARBA" id="ARBA00022801"/>
    </source>
</evidence>
<dbReference type="GO" id="GO:0051539">
    <property type="term" value="F:4 iron, 4 sulfur cluster binding"/>
    <property type="evidence" value="ECO:0007669"/>
    <property type="project" value="UniProtKB-KW"/>
</dbReference>
<dbReference type="SMART" id="SM00478">
    <property type="entry name" value="ENDO3c"/>
    <property type="match status" value="1"/>
</dbReference>
<dbReference type="GO" id="GO:0003906">
    <property type="term" value="F:DNA-(apurinic or apyrimidinic site) endonuclease activity"/>
    <property type="evidence" value="ECO:0007669"/>
    <property type="project" value="InterPro"/>
</dbReference>
<evidence type="ECO:0000256" key="4">
    <source>
        <dbReference type="ARBA" id="ARBA00022763"/>
    </source>
</evidence>